<proteinExistence type="predicted"/>
<evidence type="ECO:0000256" key="1">
    <source>
        <dbReference type="SAM" id="MobiDB-lite"/>
    </source>
</evidence>
<dbReference type="OrthoDB" id="848707at2759"/>
<evidence type="ECO:0000313" key="4">
    <source>
        <dbReference type="Proteomes" id="UP000516437"/>
    </source>
</evidence>
<accession>A0A6A1WWN6</accession>
<dbReference type="Proteomes" id="UP000516437">
    <property type="component" value="Chromosome 5"/>
</dbReference>
<sequence>MSDIEPIEIPRVVMDDPDLSEVEKPFANDLNVHRRILYHMVCNIILPKIEKFEYVTFLDLFMMFCLITRHLMNHMRAAYEKKRQGFPYGMLFAHIFDLYDVDTNREVRKNPKVSREYNQKTLRLVGFVQIEDDQWVKKAVAIPSQEIQGKEAEDEDANEEDPEEVEAVAED</sequence>
<dbReference type="AlphaFoldDB" id="A0A6A1WWN6"/>
<reference evidence="3" key="3">
    <citation type="submission" date="2019-09" db="EMBL/GenBank/DDBJ databases">
        <authorList>
            <person name="Gao Z."/>
        </authorList>
    </citation>
    <scope>NUCLEOTIDE SEQUENCE</scope>
    <source>
        <tissue evidence="3">Leaves</tissue>
    </source>
</reference>
<feature type="compositionally biased region" description="Acidic residues" evidence="1">
    <location>
        <begin position="152"/>
        <end position="171"/>
    </location>
</feature>
<gene>
    <name evidence="3" type="ORF">CJ030_MR4G013690</name>
    <name evidence="2" type="ORF">CJ030_MR5G024771</name>
</gene>
<feature type="region of interest" description="Disordered" evidence="1">
    <location>
        <begin position="146"/>
        <end position="171"/>
    </location>
</feature>
<comment type="caution">
    <text evidence="3">The sequence shown here is derived from an EMBL/GenBank/DDBJ whole genome shotgun (WGS) entry which is preliminary data.</text>
</comment>
<reference evidence="3" key="1">
    <citation type="submission" date="2018-07" db="EMBL/GenBank/DDBJ databases">
        <authorList>
            <person name="Gao Z.-S."/>
            <person name="Jia H.-M."/>
            <person name="Jia H.-J."/>
            <person name="Cai Q.-L."/>
            <person name="Wang Y."/>
            <person name="Zhao H.-B."/>
        </authorList>
    </citation>
    <scope>NUCLEOTIDE SEQUENCE</scope>
    <source>
        <tissue evidence="3">Leaves</tissue>
    </source>
</reference>
<keyword evidence="4" id="KW-1185">Reference proteome</keyword>
<protein>
    <submittedName>
        <fullName evidence="3">Uncharacterized protein</fullName>
    </submittedName>
</protein>
<evidence type="ECO:0000313" key="3">
    <source>
        <dbReference type="EMBL" id="KAB1228088.1"/>
    </source>
</evidence>
<name>A0A6A1WWN6_9ROSI</name>
<organism evidence="3 4">
    <name type="scientific">Morella rubra</name>
    <name type="common">Chinese bayberry</name>
    <dbReference type="NCBI Taxonomy" id="262757"/>
    <lineage>
        <taxon>Eukaryota</taxon>
        <taxon>Viridiplantae</taxon>
        <taxon>Streptophyta</taxon>
        <taxon>Embryophyta</taxon>
        <taxon>Tracheophyta</taxon>
        <taxon>Spermatophyta</taxon>
        <taxon>Magnoliopsida</taxon>
        <taxon>eudicotyledons</taxon>
        <taxon>Gunneridae</taxon>
        <taxon>Pentapetalae</taxon>
        <taxon>rosids</taxon>
        <taxon>fabids</taxon>
        <taxon>Fagales</taxon>
        <taxon>Myricaceae</taxon>
        <taxon>Morella</taxon>
    </lineage>
</organism>
<reference evidence="3 4" key="2">
    <citation type="journal article" date="2019" name="Plant Biotechnol. J.">
        <title>The red bayberry genome and genetic basis of sex determination.</title>
        <authorList>
            <person name="Jia H.M."/>
            <person name="Jia H.J."/>
            <person name="Cai Q.L."/>
            <person name="Wang Y."/>
            <person name="Zhao H.B."/>
            <person name="Yang W.F."/>
            <person name="Wang G.Y."/>
            <person name="Li Y.H."/>
            <person name="Zhan D.L."/>
            <person name="Shen Y.T."/>
            <person name="Niu Q.F."/>
            <person name="Chang L."/>
            <person name="Qiu J."/>
            <person name="Zhao L."/>
            <person name="Xie H.B."/>
            <person name="Fu W.Y."/>
            <person name="Jin J."/>
            <person name="Li X.W."/>
            <person name="Jiao Y."/>
            <person name="Zhou C.C."/>
            <person name="Tu T."/>
            <person name="Chai C.Y."/>
            <person name="Gao J.L."/>
            <person name="Fan L.J."/>
            <person name="van de Weg E."/>
            <person name="Wang J.Y."/>
            <person name="Gao Z.S."/>
        </authorList>
    </citation>
    <scope>NUCLEOTIDE SEQUENCE [LARGE SCALE GENOMIC DNA]</scope>
    <source>
        <tissue evidence="3">Leaves</tissue>
    </source>
</reference>
<dbReference type="EMBL" id="RXIC02000023">
    <property type="protein sequence ID" value="KAB1213185.1"/>
    <property type="molecule type" value="Genomic_DNA"/>
</dbReference>
<dbReference type="EMBL" id="RXIC02000012">
    <property type="protein sequence ID" value="KAB1228088.1"/>
    <property type="molecule type" value="Genomic_DNA"/>
</dbReference>
<evidence type="ECO:0000313" key="2">
    <source>
        <dbReference type="EMBL" id="KAB1213185.1"/>
    </source>
</evidence>